<dbReference type="EMBL" id="JAYXHS010000002">
    <property type="protein sequence ID" value="MEC5386728.1"/>
    <property type="molecule type" value="Genomic_DNA"/>
</dbReference>
<evidence type="ECO:0000313" key="2">
    <source>
        <dbReference type="Proteomes" id="UP001331561"/>
    </source>
</evidence>
<comment type="caution">
    <text evidence="1">The sequence shown here is derived from an EMBL/GenBank/DDBJ whole genome shotgun (WGS) entry which is preliminary data.</text>
</comment>
<dbReference type="Proteomes" id="UP001331561">
    <property type="component" value="Unassembled WGS sequence"/>
</dbReference>
<name>A0ABU6K6R7_9RHOO</name>
<evidence type="ECO:0008006" key="3">
    <source>
        <dbReference type="Google" id="ProtNLM"/>
    </source>
</evidence>
<proteinExistence type="predicted"/>
<accession>A0ABU6K6R7</accession>
<sequence>MIEEEFNPADYPWVVEHTVKFSVQMTSARINNFSDIYFGIAQDAFAQYLLYETTPECCEEETEEGFEKHATAVTHRDQAAVKTIVFAAMACEAAIYDIAAIHLGDESALVLDKLDPIGKWLVAPQLICGKPLRSDGPAINSLRTLFPARNELVHAKSLSGSSLGDPQRFEKIIQAARKQEQKILSAVKPAYQAIVLLSLELERLFGTASASIPGFADLSTSRSYEEASVEVKEVIRRCKEIDSNFAKSLTTTSCLASTTDQS</sequence>
<reference evidence="1 2" key="1">
    <citation type="submission" date="2024-01" db="EMBL/GenBank/DDBJ databases">
        <title>Uliginosibacterium soil sp. nov.</title>
        <authorList>
            <person name="Lv Y."/>
        </authorList>
    </citation>
    <scope>NUCLEOTIDE SEQUENCE [LARGE SCALE GENOMIC DNA]</scope>
    <source>
        <strain evidence="1 2">H3</strain>
    </source>
</reference>
<organism evidence="1 2">
    <name type="scientific">Uliginosibacterium silvisoli</name>
    <dbReference type="NCBI Taxonomy" id="3114758"/>
    <lineage>
        <taxon>Bacteria</taxon>
        <taxon>Pseudomonadati</taxon>
        <taxon>Pseudomonadota</taxon>
        <taxon>Betaproteobacteria</taxon>
        <taxon>Rhodocyclales</taxon>
        <taxon>Zoogloeaceae</taxon>
        <taxon>Uliginosibacterium</taxon>
    </lineage>
</organism>
<gene>
    <name evidence="1" type="ORF">VVD49_13420</name>
</gene>
<evidence type="ECO:0000313" key="1">
    <source>
        <dbReference type="EMBL" id="MEC5386728.1"/>
    </source>
</evidence>
<dbReference type="RefSeq" id="WP_327599687.1">
    <property type="nucleotide sequence ID" value="NZ_JAYXHS010000002.1"/>
</dbReference>
<keyword evidence="2" id="KW-1185">Reference proteome</keyword>
<protein>
    <recommendedName>
        <fullName evidence="3">Apea-like HEPN domain-containing protein</fullName>
    </recommendedName>
</protein>